<gene>
    <name evidence="9" type="primary">bla</name>
    <name evidence="9" type="ORF">IAB91_01860</name>
</gene>
<evidence type="ECO:0000256" key="7">
    <source>
        <dbReference type="SAM" id="Phobius"/>
    </source>
</evidence>
<comment type="caution">
    <text evidence="9">The sequence shown here is derived from an EMBL/GenBank/DDBJ whole genome shotgun (WGS) entry which is preliminary data.</text>
</comment>
<comment type="catalytic activity">
    <reaction evidence="1 6">
        <text>a beta-lactam + H2O = a substituted beta-amino acid</text>
        <dbReference type="Rhea" id="RHEA:20401"/>
        <dbReference type="ChEBI" id="CHEBI:15377"/>
        <dbReference type="ChEBI" id="CHEBI:35627"/>
        <dbReference type="ChEBI" id="CHEBI:140347"/>
        <dbReference type="EC" id="3.5.2.6"/>
    </reaction>
</comment>
<dbReference type="PROSITE" id="PS00146">
    <property type="entry name" value="BETA_LACTAMASE_A"/>
    <property type="match status" value="1"/>
</dbReference>
<dbReference type="GO" id="GO:0008800">
    <property type="term" value="F:beta-lactamase activity"/>
    <property type="evidence" value="ECO:0007669"/>
    <property type="project" value="UniProtKB-UniRule"/>
</dbReference>
<evidence type="ECO:0000256" key="1">
    <source>
        <dbReference type="ARBA" id="ARBA00001526"/>
    </source>
</evidence>
<dbReference type="EMBL" id="JADIMD010000024">
    <property type="protein sequence ID" value="MBO8474023.1"/>
    <property type="molecule type" value="Genomic_DNA"/>
</dbReference>
<dbReference type="PANTHER" id="PTHR35333">
    <property type="entry name" value="BETA-LACTAMASE"/>
    <property type="match status" value="1"/>
</dbReference>
<dbReference type="SUPFAM" id="SSF56601">
    <property type="entry name" value="beta-lactamase/transpeptidase-like"/>
    <property type="match status" value="1"/>
</dbReference>
<dbReference type="InterPro" id="IPR000871">
    <property type="entry name" value="Beta-lactam_class-A"/>
</dbReference>
<dbReference type="PANTHER" id="PTHR35333:SF3">
    <property type="entry name" value="BETA-LACTAMASE-TYPE TRANSPEPTIDASE FOLD CONTAINING PROTEIN"/>
    <property type="match status" value="1"/>
</dbReference>
<evidence type="ECO:0000256" key="6">
    <source>
        <dbReference type="RuleBase" id="RU361140"/>
    </source>
</evidence>
<feature type="domain" description="Beta-lactamase class A catalytic" evidence="8">
    <location>
        <begin position="71"/>
        <end position="291"/>
    </location>
</feature>
<keyword evidence="7" id="KW-0812">Transmembrane</keyword>
<dbReference type="EC" id="3.5.2.6" evidence="3 6"/>
<accession>A0A9D9IJT6</accession>
<protein>
    <recommendedName>
        <fullName evidence="3 6">Beta-lactamase</fullName>
        <ecNumber evidence="3 6">3.5.2.6</ecNumber>
    </recommendedName>
</protein>
<feature type="transmembrane region" description="Helical" evidence="7">
    <location>
        <begin position="12"/>
        <end position="33"/>
    </location>
</feature>
<dbReference type="GO" id="GO:0046677">
    <property type="term" value="P:response to antibiotic"/>
    <property type="evidence" value="ECO:0007669"/>
    <property type="project" value="UniProtKB-UniRule"/>
</dbReference>
<comment type="similarity">
    <text evidence="2 6">Belongs to the class-A beta-lactamase family.</text>
</comment>
<dbReference type="InterPro" id="IPR023650">
    <property type="entry name" value="Beta-lactam_class-A_AS"/>
</dbReference>
<evidence type="ECO:0000313" key="9">
    <source>
        <dbReference type="EMBL" id="MBO8474023.1"/>
    </source>
</evidence>
<sequence length="322" mass="35336">MSRLSDKDRRIALLVILNVVLAATLGTVIGMYVKSGGLDDTRDAVTLDQVSAQIGALADSIDARVGVAVIFEDGDTLSYAGGDRFPMLSVFKFHQALAVCDCLRSSGRSLTDKVNLSRNDLAENTWSPLRDEYPEGGSFSFAELLDRTLRQSDNNVSDFFFKTLCDIDSTDNYIRSEGIGDFAISCDERMMHEDPSRCYDNWTTPVSAAVLLDRFYKVRDLDEYNAFIWQTMAMCDTGRARIPKYISGNAIQIAHKTGTGDVDAGGRIMAVNDIGVVALPDGRHYSIAVFVTDAGCDMAECEEFIAKVSQSVYRYASSHGAL</sequence>
<evidence type="ECO:0000256" key="3">
    <source>
        <dbReference type="ARBA" id="ARBA00012865"/>
    </source>
</evidence>
<dbReference type="Proteomes" id="UP000823757">
    <property type="component" value="Unassembled WGS sequence"/>
</dbReference>
<keyword evidence="5 6" id="KW-0046">Antibiotic resistance</keyword>
<evidence type="ECO:0000259" key="8">
    <source>
        <dbReference type="Pfam" id="PF13354"/>
    </source>
</evidence>
<evidence type="ECO:0000256" key="5">
    <source>
        <dbReference type="ARBA" id="ARBA00023251"/>
    </source>
</evidence>
<keyword evidence="4 6" id="KW-0378">Hydrolase</keyword>
<dbReference type="InterPro" id="IPR045155">
    <property type="entry name" value="Beta-lactam_cat"/>
</dbReference>
<dbReference type="Pfam" id="PF13354">
    <property type="entry name" value="Beta-lactamase2"/>
    <property type="match status" value="1"/>
</dbReference>
<evidence type="ECO:0000256" key="2">
    <source>
        <dbReference type="ARBA" id="ARBA00009009"/>
    </source>
</evidence>
<organism evidence="9 10">
    <name type="scientific">Candidatus Cryptobacteroides faecigallinarum</name>
    <dbReference type="NCBI Taxonomy" id="2840763"/>
    <lineage>
        <taxon>Bacteria</taxon>
        <taxon>Pseudomonadati</taxon>
        <taxon>Bacteroidota</taxon>
        <taxon>Bacteroidia</taxon>
        <taxon>Bacteroidales</taxon>
        <taxon>Candidatus Cryptobacteroides</taxon>
    </lineage>
</organism>
<proteinExistence type="inferred from homology"/>
<dbReference type="Gene3D" id="3.40.710.10">
    <property type="entry name" value="DD-peptidase/beta-lactamase superfamily"/>
    <property type="match status" value="1"/>
</dbReference>
<keyword evidence="7" id="KW-1133">Transmembrane helix</keyword>
<keyword evidence="7" id="KW-0472">Membrane</keyword>
<dbReference type="AlphaFoldDB" id="A0A9D9IJT6"/>
<dbReference type="GO" id="GO:0030655">
    <property type="term" value="P:beta-lactam antibiotic catabolic process"/>
    <property type="evidence" value="ECO:0007669"/>
    <property type="project" value="InterPro"/>
</dbReference>
<reference evidence="9" key="1">
    <citation type="submission" date="2020-10" db="EMBL/GenBank/DDBJ databases">
        <authorList>
            <person name="Gilroy R."/>
        </authorList>
    </citation>
    <scope>NUCLEOTIDE SEQUENCE</scope>
    <source>
        <strain evidence="9">B1-13419</strain>
    </source>
</reference>
<reference evidence="9" key="2">
    <citation type="journal article" date="2021" name="PeerJ">
        <title>Extensive microbial diversity within the chicken gut microbiome revealed by metagenomics and culture.</title>
        <authorList>
            <person name="Gilroy R."/>
            <person name="Ravi A."/>
            <person name="Getino M."/>
            <person name="Pursley I."/>
            <person name="Horton D.L."/>
            <person name="Alikhan N.F."/>
            <person name="Baker D."/>
            <person name="Gharbi K."/>
            <person name="Hall N."/>
            <person name="Watson M."/>
            <person name="Adriaenssens E.M."/>
            <person name="Foster-Nyarko E."/>
            <person name="Jarju S."/>
            <person name="Secka A."/>
            <person name="Antonio M."/>
            <person name="Oren A."/>
            <person name="Chaudhuri R.R."/>
            <person name="La Ragione R."/>
            <person name="Hildebrand F."/>
            <person name="Pallen M.J."/>
        </authorList>
    </citation>
    <scope>NUCLEOTIDE SEQUENCE</scope>
    <source>
        <strain evidence="9">B1-13419</strain>
    </source>
</reference>
<name>A0A9D9IJT6_9BACT</name>
<evidence type="ECO:0000256" key="4">
    <source>
        <dbReference type="ARBA" id="ARBA00022801"/>
    </source>
</evidence>
<evidence type="ECO:0000313" key="10">
    <source>
        <dbReference type="Proteomes" id="UP000823757"/>
    </source>
</evidence>
<dbReference type="InterPro" id="IPR012338">
    <property type="entry name" value="Beta-lactam/transpept-like"/>
</dbReference>
<dbReference type="NCBIfam" id="NF033103">
    <property type="entry name" value="bla_class_A"/>
    <property type="match status" value="1"/>
</dbReference>